<reference evidence="2 3" key="1">
    <citation type="submission" date="2014-11" db="EMBL/GenBank/DDBJ databases">
        <authorList>
            <person name="Zhu J."/>
            <person name="Qi W."/>
            <person name="Song R."/>
        </authorList>
    </citation>
    <scope>NUCLEOTIDE SEQUENCE [LARGE SCALE GENOMIC DNA]</scope>
</reference>
<dbReference type="AlphaFoldDB" id="A0A0G4F5K7"/>
<feature type="compositionally biased region" description="Polar residues" evidence="1">
    <location>
        <begin position="22"/>
        <end position="31"/>
    </location>
</feature>
<dbReference type="EMBL" id="CDMY01000375">
    <property type="protein sequence ID" value="CEM07031.1"/>
    <property type="molecule type" value="Genomic_DNA"/>
</dbReference>
<sequence length="246" mass="26344">MGSVCTRPSPTSATEPSRGDSQRTTGPSLNTARGGDKAQPVKGDMPIGEHEGEDEDNVAMDLPLRSKSARPAHANDTTGMKVDSSVVGSGAAVRGAPDVVRDGQRFGAKSMTWNAAQLDPDTAARLKRFYARNKQAQETEAVSIREQSQKYDEATLQSLQDNISTQVADDAEAVTASVSEKLAALDVFSPDVRSLRWKEFEAMLEEGGIKTLDHFRQQAAGKRGKDKAMTLAGVKQTPGQAFGTLH</sequence>
<feature type="region of interest" description="Disordered" evidence="1">
    <location>
        <begin position="218"/>
        <end position="246"/>
    </location>
</feature>
<keyword evidence="3" id="KW-1185">Reference proteome</keyword>
<accession>A0A0G4F5K7</accession>
<proteinExistence type="predicted"/>
<gene>
    <name evidence="2" type="ORF">Vbra_14407</name>
</gene>
<dbReference type="InParanoid" id="A0A0G4F5K7"/>
<organism evidence="2 3">
    <name type="scientific">Vitrella brassicaformis (strain CCMP3155)</name>
    <dbReference type="NCBI Taxonomy" id="1169540"/>
    <lineage>
        <taxon>Eukaryota</taxon>
        <taxon>Sar</taxon>
        <taxon>Alveolata</taxon>
        <taxon>Colpodellida</taxon>
        <taxon>Vitrellaceae</taxon>
        <taxon>Vitrella</taxon>
    </lineage>
</organism>
<dbReference type="VEuPathDB" id="CryptoDB:Vbra_14407"/>
<dbReference type="Proteomes" id="UP000041254">
    <property type="component" value="Unassembled WGS sequence"/>
</dbReference>
<feature type="region of interest" description="Disordered" evidence="1">
    <location>
        <begin position="1"/>
        <end position="83"/>
    </location>
</feature>
<evidence type="ECO:0000313" key="3">
    <source>
        <dbReference type="Proteomes" id="UP000041254"/>
    </source>
</evidence>
<protein>
    <submittedName>
        <fullName evidence="2">Uncharacterized protein</fullName>
    </submittedName>
</protein>
<evidence type="ECO:0000256" key="1">
    <source>
        <dbReference type="SAM" id="MobiDB-lite"/>
    </source>
</evidence>
<evidence type="ECO:0000313" key="2">
    <source>
        <dbReference type="EMBL" id="CEM07031.1"/>
    </source>
</evidence>
<name>A0A0G4F5K7_VITBC</name>
<feature type="compositionally biased region" description="Polar residues" evidence="1">
    <location>
        <begin position="1"/>
        <end position="15"/>
    </location>
</feature>